<name>A0A2T9Y9B6_9FUNG</name>
<gene>
    <name evidence="6" type="ORF">BB559_005316</name>
</gene>
<sequence>MLHFQAKTKENRPNLTIKSDGPYIQYDIVSDNEEYGLKTATSETSKDIGDLPKLMVNGTDDKIKRRDTNITIVHENEHTDEENTKSETEPLYKKEDDKYLNIAKSQSPEISEELEGHENWISTPDIKKEESFSENENLSDVSLETKERENKQNNKYVRLDGFSSDLRKGKKKFSVPFLYGSNALFKSDSSKNKNTFNKNPMIKSGKAVPLGKSDKLLGKFFGDDIDRSEMKRFVKRSEKLWFLEPDYDKFDLSFDMEGKVNGGTWNSLIEYLTPPGKIREDFNRAFMLTFRVFANGKLLTEALIKRYYIEEPLNLTESQRKIWHEKKQKPVQLKVFNIFLEWFENYWYTDEDKECLPRILQFFNEIKDNSHISSKECKKAINRIEKTLEEALGLNYENHFDPEDREVSQAQRRVSNISLQSERGSGLLDYDEFDESNGDTAVDREKKIDDADIAELLRVTIGVDLSFEAYKHLSHIAQIDPEDVASQLTILQSECYCKILPVELIRSEFSRKSGSKAYHVKQMSTWSNQISRWVAALILYEKTPEKRSRVIKYFLELALECLRLKNYDAVMAIQGALNSSAILRLKRTWNLLPRKSEGIIKKLQIATDPSKNYAQYRSVLRKSSPPLLPFLGLYLTDLTFICDGNPDMRRRKLAYMHQGKTAEEMEIEREKENMVASDIKTASKDIDIRQKDILINFDKHYKVAQIITQIQKYQIAYSGNFTMAIPGLQKYILNQIEYWGKENYDDDKLYNLSLEREPRAQMNILTTEQRKRSVSHQLGFN</sequence>
<comment type="caution">
    <text evidence="6">The sequence shown here is derived from an EMBL/GenBank/DDBJ whole genome shotgun (WGS) entry which is preliminary data.</text>
</comment>
<dbReference type="GO" id="GO:0007265">
    <property type="term" value="P:Ras protein signal transduction"/>
    <property type="evidence" value="ECO:0007669"/>
    <property type="project" value="TreeGrafter"/>
</dbReference>
<dbReference type="Proteomes" id="UP000245699">
    <property type="component" value="Unassembled WGS sequence"/>
</dbReference>
<evidence type="ECO:0000256" key="2">
    <source>
        <dbReference type="PROSITE-ProRule" id="PRU00168"/>
    </source>
</evidence>
<dbReference type="EMBL" id="MBFT01000589">
    <property type="protein sequence ID" value="PVU88922.1"/>
    <property type="molecule type" value="Genomic_DNA"/>
</dbReference>
<protein>
    <recommendedName>
        <fullName evidence="8">Ras-GEF domain-containing protein</fullName>
    </recommendedName>
</protein>
<evidence type="ECO:0000259" key="4">
    <source>
        <dbReference type="PROSITE" id="PS50009"/>
    </source>
</evidence>
<keyword evidence="1 2" id="KW-0344">Guanine-nucleotide releasing factor</keyword>
<evidence type="ECO:0000256" key="1">
    <source>
        <dbReference type="ARBA" id="ARBA00022658"/>
    </source>
</evidence>
<dbReference type="InterPro" id="IPR036964">
    <property type="entry name" value="RASGEF_cat_dom_sf"/>
</dbReference>
<dbReference type="CDD" id="cd00155">
    <property type="entry name" value="RasGEF"/>
    <property type="match status" value="1"/>
</dbReference>
<dbReference type="InterPro" id="IPR001895">
    <property type="entry name" value="RASGEF_cat_dom"/>
</dbReference>
<evidence type="ECO:0000259" key="5">
    <source>
        <dbReference type="PROSITE" id="PS50212"/>
    </source>
</evidence>
<proteinExistence type="predicted"/>
<dbReference type="Pfam" id="PF00617">
    <property type="entry name" value="RasGEF"/>
    <property type="match status" value="1"/>
</dbReference>
<dbReference type="Pfam" id="PF00618">
    <property type="entry name" value="RasGEF_N"/>
    <property type="match status" value="1"/>
</dbReference>
<dbReference type="PROSITE" id="PS50009">
    <property type="entry name" value="RASGEF_CAT"/>
    <property type="match status" value="1"/>
</dbReference>
<keyword evidence="7" id="KW-1185">Reference proteome</keyword>
<dbReference type="SMART" id="SM00229">
    <property type="entry name" value="RasGEFN"/>
    <property type="match status" value="1"/>
</dbReference>
<dbReference type="InterPro" id="IPR023578">
    <property type="entry name" value="Ras_GEF_dom_sf"/>
</dbReference>
<dbReference type="InterPro" id="IPR000651">
    <property type="entry name" value="Ras-like_Gua-exchang_fac_N"/>
</dbReference>
<dbReference type="Gene3D" id="1.20.870.10">
    <property type="entry name" value="Son of sevenless (SoS) protein Chain: S domain 1"/>
    <property type="match status" value="1"/>
</dbReference>
<organism evidence="6 7">
    <name type="scientific">Furculomyces boomerangus</name>
    <dbReference type="NCBI Taxonomy" id="61424"/>
    <lineage>
        <taxon>Eukaryota</taxon>
        <taxon>Fungi</taxon>
        <taxon>Fungi incertae sedis</taxon>
        <taxon>Zoopagomycota</taxon>
        <taxon>Kickxellomycotina</taxon>
        <taxon>Harpellomycetes</taxon>
        <taxon>Harpellales</taxon>
        <taxon>Harpellaceae</taxon>
        <taxon>Furculomyces</taxon>
    </lineage>
</organism>
<evidence type="ECO:0000313" key="7">
    <source>
        <dbReference type="Proteomes" id="UP000245699"/>
    </source>
</evidence>
<dbReference type="CDD" id="cd06224">
    <property type="entry name" value="REM"/>
    <property type="match status" value="1"/>
</dbReference>
<evidence type="ECO:0008006" key="8">
    <source>
        <dbReference type="Google" id="ProtNLM"/>
    </source>
</evidence>
<dbReference type="AlphaFoldDB" id="A0A2T9Y9B6"/>
<dbReference type="Gene3D" id="1.10.840.10">
    <property type="entry name" value="Ras guanine-nucleotide exchange factors catalytic domain"/>
    <property type="match status" value="1"/>
</dbReference>
<dbReference type="PANTHER" id="PTHR23113:SF354">
    <property type="entry name" value="BUD SITE SELECTION PROTEIN 5"/>
    <property type="match status" value="1"/>
</dbReference>
<reference evidence="6 7" key="1">
    <citation type="journal article" date="2018" name="MBio">
        <title>Comparative Genomics Reveals the Core Gene Toolbox for the Fungus-Insect Symbiosis.</title>
        <authorList>
            <person name="Wang Y."/>
            <person name="Stata M."/>
            <person name="Wang W."/>
            <person name="Stajich J.E."/>
            <person name="White M.M."/>
            <person name="Moncalvo J.M."/>
        </authorList>
    </citation>
    <scope>NUCLEOTIDE SEQUENCE [LARGE SCALE GENOMIC DNA]</scope>
    <source>
        <strain evidence="6 7">AUS-77-4</strain>
    </source>
</reference>
<evidence type="ECO:0000256" key="3">
    <source>
        <dbReference type="SAM" id="MobiDB-lite"/>
    </source>
</evidence>
<dbReference type="OrthoDB" id="546434at2759"/>
<dbReference type="STRING" id="61424.A0A2T9Y9B6"/>
<dbReference type="PROSITE" id="PS50212">
    <property type="entry name" value="RASGEF_NTER"/>
    <property type="match status" value="1"/>
</dbReference>
<dbReference type="SMART" id="SM00147">
    <property type="entry name" value="RasGEF"/>
    <property type="match status" value="1"/>
</dbReference>
<dbReference type="SUPFAM" id="SSF48366">
    <property type="entry name" value="Ras GEF"/>
    <property type="match status" value="1"/>
</dbReference>
<dbReference type="GO" id="GO:0005085">
    <property type="term" value="F:guanyl-nucleotide exchange factor activity"/>
    <property type="evidence" value="ECO:0007669"/>
    <property type="project" value="UniProtKB-KW"/>
</dbReference>
<dbReference type="PANTHER" id="PTHR23113">
    <property type="entry name" value="GUANINE NUCLEOTIDE EXCHANGE FACTOR"/>
    <property type="match status" value="1"/>
</dbReference>
<evidence type="ECO:0000313" key="6">
    <source>
        <dbReference type="EMBL" id="PVU88922.1"/>
    </source>
</evidence>
<feature type="region of interest" description="Disordered" evidence="3">
    <location>
        <begin position="127"/>
        <end position="149"/>
    </location>
</feature>
<feature type="domain" description="Ras-GEF" evidence="4">
    <location>
        <begin position="480"/>
        <end position="759"/>
    </location>
</feature>
<feature type="domain" description="N-terminal Ras-GEF" evidence="5">
    <location>
        <begin position="256"/>
        <end position="389"/>
    </location>
</feature>
<dbReference type="InterPro" id="IPR008937">
    <property type="entry name" value="Ras-like_GEF"/>
</dbReference>
<accession>A0A2T9Y9B6</accession>
<dbReference type="GO" id="GO:0005886">
    <property type="term" value="C:plasma membrane"/>
    <property type="evidence" value="ECO:0007669"/>
    <property type="project" value="TreeGrafter"/>
</dbReference>